<proteinExistence type="predicted"/>
<reference evidence="3 4" key="1">
    <citation type="journal article" date="2024" name="Science">
        <title>Giant polyketide synthase enzymes in the biosynthesis of giant marine polyether toxins.</title>
        <authorList>
            <person name="Fallon T.R."/>
            <person name="Shende V.V."/>
            <person name="Wierzbicki I.H."/>
            <person name="Pendleton A.L."/>
            <person name="Watervoot N.F."/>
            <person name="Auber R.P."/>
            <person name="Gonzalez D.J."/>
            <person name="Wisecaver J.H."/>
            <person name="Moore B.S."/>
        </authorList>
    </citation>
    <scope>NUCLEOTIDE SEQUENCE [LARGE SCALE GENOMIC DNA]</scope>
    <source>
        <strain evidence="3 4">12B1</strain>
    </source>
</reference>
<gene>
    <name evidence="3" type="ORF">AB1Y20_020533</name>
</gene>
<sequence length="257" mass="28187">MAAPAASPQHNQDQSVTPPSTYASVRSSYTAALPRAVQLDLESKQQQIEVMSAMLKAADEELKAHAEQLDATTTMLRTTEAELARKDEQLQTLTNRLSQAEHEVQCMRDEAATLREELNGALHGASTPTTTGRSRAMIGTEGKYSRAPFPDWSRLLHGADLDFGDGEISENWNNASPQVLPVPAQLIENRQCSVKTAVARVAVTDFGADSAESMQAKVPIRDCRRSALEYMCIRGENGQLPLTRTPMMARSLRESDM</sequence>
<evidence type="ECO:0000313" key="3">
    <source>
        <dbReference type="EMBL" id="KAL1525684.1"/>
    </source>
</evidence>
<keyword evidence="4" id="KW-1185">Reference proteome</keyword>
<comment type="caution">
    <text evidence="3">The sequence shown here is derived from an EMBL/GenBank/DDBJ whole genome shotgun (WGS) entry which is preliminary data.</text>
</comment>
<evidence type="ECO:0000256" key="1">
    <source>
        <dbReference type="SAM" id="Coils"/>
    </source>
</evidence>
<evidence type="ECO:0000313" key="4">
    <source>
        <dbReference type="Proteomes" id="UP001515480"/>
    </source>
</evidence>
<protein>
    <submittedName>
        <fullName evidence="3">Uncharacterized protein</fullName>
    </submittedName>
</protein>
<organism evidence="3 4">
    <name type="scientific">Prymnesium parvum</name>
    <name type="common">Toxic golden alga</name>
    <dbReference type="NCBI Taxonomy" id="97485"/>
    <lineage>
        <taxon>Eukaryota</taxon>
        <taxon>Haptista</taxon>
        <taxon>Haptophyta</taxon>
        <taxon>Prymnesiophyceae</taxon>
        <taxon>Prymnesiales</taxon>
        <taxon>Prymnesiaceae</taxon>
        <taxon>Prymnesium</taxon>
    </lineage>
</organism>
<dbReference type="EMBL" id="JBGBPQ010000004">
    <property type="protein sequence ID" value="KAL1525684.1"/>
    <property type="molecule type" value="Genomic_DNA"/>
</dbReference>
<feature type="compositionally biased region" description="Polar residues" evidence="2">
    <location>
        <begin position="8"/>
        <end position="23"/>
    </location>
</feature>
<keyword evidence="1" id="KW-0175">Coiled coil</keyword>
<evidence type="ECO:0000256" key="2">
    <source>
        <dbReference type="SAM" id="MobiDB-lite"/>
    </source>
</evidence>
<feature type="region of interest" description="Disordered" evidence="2">
    <location>
        <begin position="1"/>
        <end position="23"/>
    </location>
</feature>
<name>A0AB34JZL9_PRYPA</name>
<dbReference type="AlphaFoldDB" id="A0AB34JZL9"/>
<accession>A0AB34JZL9</accession>
<dbReference type="Proteomes" id="UP001515480">
    <property type="component" value="Unassembled WGS sequence"/>
</dbReference>
<feature type="coiled-coil region" evidence="1">
    <location>
        <begin position="41"/>
        <end position="117"/>
    </location>
</feature>